<reference evidence="7" key="1">
    <citation type="submission" date="2023-03" db="EMBL/GenBank/DDBJ databases">
        <title>Massive genome expansion in bonnet fungi (Mycena s.s.) driven by repeated elements and novel gene families across ecological guilds.</title>
        <authorList>
            <consortium name="Lawrence Berkeley National Laboratory"/>
            <person name="Harder C.B."/>
            <person name="Miyauchi S."/>
            <person name="Viragh M."/>
            <person name="Kuo A."/>
            <person name="Thoen E."/>
            <person name="Andreopoulos B."/>
            <person name="Lu D."/>
            <person name="Skrede I."/>
            <person name="Drula E."/>
            <person name="Henrissat B."/>
            <person name="Morin E."/>
            <person name="Kohler A."/>
            <person name="Barry K."/>
            <person name="LaButti K."/>
            <person name="Morin E."/>
            <person name="Salamov A."/>
            <person name="Lipzen A."/>
            <person name="Mereny Z."/>
            <person name="Hegedus B."/>
            <person name="Baldrian P."/>
            <person name="Stursova M."/>
            <person name="Weitz H."/>
            <person name="Taylor A."/>
            <person name="Grigoriev I.V."/>
            <person name="Nagy L.G."/>
            <person name="Martin F."/>
            <person name="Kauserud H."/>
        </authorList>
    </citation>
    <scope>NUCLEOTIDE SEQUENCE</scope>
    <source>
        <strain evidence="7">CBHHK002</strain>
    </source>
</reference>
<dbReference type="AlphaFoldDB" id="A0AAD6Z9G2"/>
<dbReference type="Gene3D" id="6.10.250.3220">
    <property type="match status" value="2"/>
</dbReference>
<protein>
    <recommendedName>
        <fullName evidence="6">C3H1-type domain-containing protein</fullName>
    </recommendedName>
</protein>
<accession>A0AAD6Z9G2</accession>
<keyword evidence="8" id="KW-1185">Reference proteome</keyword>
<feature type="region of interest" description="Disordered" evidence="5">
    <location>
        <begin position="15"/>
        <end position="182"/>
    </location>
</feature>
<keyword evidence="3 4" id="KW-0862">Zinc</keyword>
<dbReference type="Pfam" id="PF00642">
    <property type="entry name" value="zf-CCCH"/>
    <property type="match status" value="1"/>
</dbReference>
<feature type="zinc finger region" description="C3H1-type" evidence="4">
    <location>
        <begin position="174"/>
        <end position="202"/>
    </location>
</feature>
<dbReference type="EMBL" id="JARIHO010000072">
    <property type="protein sequence ID" value="KAJ7312501.1"/>
    <property type="molecule type" value="Genomic_DNA"/>
</dbReference>
<feature type="domain" description="C3H1-type" evidence="6">
    <location>
        <begin position="230"/>
        <end position="256"/>
    </location>
</feature>
<name>A0AAD6Z9G2_9AGAR</name>
<evidence type="ECO:0000313" key="7">
    <source>
        <dbReference type="EMBL" id="KAJ7312501.1"/>
    </source>
</evidence>
<feature type="compositionally biased region" description="Basic and acidic residues" evidence="5">
    <location>
        <begin position="349"/>
        <end position="365"/>
    </location>
</feature>
<dbReference type="SMART" id="SM00356">
    <property type="entry name" value="ZnF_C3H1"/>
    <property type="match status" value="4"/>
</dbReference>
<feature type="compositionally biased region" description="Polar residues" evidence="5">
    <location>
        <begin position="61"/>
        <end position="79"/>
    </location>
</feature>
<feature type="region of interest" description="Disordered" evidence="5">
    <location>
        <begin position="348"/>
        <end position="447"/>
    </location>
</feature>
<dbReference type="PROSITE" id="PS50103">
    <property type="entry name" value="ZF_C3H1"/>
    <property type="match status" value="4"/>
</dbReference>
<feature type="zinc finger region" description="C3H1-type" evidence="4">
    <location>
        <begin position="206"/>
        <end position="229"/>
    </location>
</feature>
<feature type="compositionally biased region" description="Basic residues" evidence="5">
    <location>
        <begin position="137"/>
        <end position="150"/>
    </location>
</feature>
<sequence length="447" mass="47095">MTDAAQIKSEIARLTASISQHKSTTPHPPTSTTSWPPRSSTYINPNYKPPSNKYIRPAQQPRPQITRPPSTSATPNTTKEVVLNGVAFESSTRSLVRKDLPKPAAPKSKPVSTTSTSAAPPRHAHAPHFRPPPQRIYKPKTSRGRGRGRARGGPVNMTLTNSRRPYTSSRPKRPKSDKPCPRFSTTGTCTRGLTCPYTHDPATTAICWPFLSGTCPLPAAQCALSHDPTPERTPLCTHFLGGLCTRPACPFPHVNVGPRSGVCRAFAVLGYCPLGLECEKAHVRECPDFAETGSCPRSEAALGKGGKGGCKLPHVIRAAGARKLGPGGGAGARGVAAMKGKGAVAAVEDAGKASEREKEKEEDAAKSATAAAEMGDEFISLTFNESSEDEGSDSEEEDESESGEEGAEEEEEGEGEDGEGEDEDEPASKSEDGDDEQMDGGGGGAAA</sequence>
<comment type="caution">
    <text evidence="7">The sequence shown here is derived from an EMBL/GenBank/DDBJ whole genome shotgun (WGS) entry which is preliminary data.</text>
</comment>
<evidence type="ECO:0000256" key="2">
    <source>
        <dbReference type="ARBA" id="ARBA00022771"/>
    </source>
</evidence>
<feature type="domain" description="C3H1-type" evidence="6">
    <location>
        <begin position="174"/>
        <end position="202"/>
    </location>
</feature>
<evidence type="ECO:0000313" key="8">
    <source>
        <dbReference type="Proteomes" id="UP001218218"/>
    </source>
</evidence>
<feature type="domain" description="C3H1-type" evidence="6">
    <location>
        <begin position="206"/>
        <end position="229"/>
    </location>
</feature>
<dbReference type="PANTHER" id="PTHR46156:SF1">
    <property type="entry name" value="ZINC FINGER CCCH DOMAIN-CONTAINING PROTEIN 3"/>
    <property type="match status" value="1"/>
</dbReference>
<dbReference type="InterPro" id="IPR000571">
    <property type="entry name" value="Znf_CCCH"/>
</dbReference>
<feature type="compositionally biased region" description="Polar residues" evidence="5">
    <location>
        <begin position="157"/>
        <end position="169"/>
    </location>
</feature>
<feature type="zinc finger region" description="C3H1-type" evidence="4">
    <location>
        <begin position="257"/>
        <end position="285"/>
    </location>
</feature>
<feature type="compositionally biased region" description="Low complexity" evidence="5">
    <location>
        <begin position="105"/>
        <end position="121"/>
    </location>
</feature>
<dbReference type="Proteomes" id="UP001218218">
    <property type="component" value="Unassembled WGS sequence"/>
</dbReference>
<organism evidence="7 8">
    <name type="scientific">Mycena albidolilacea</name>
    <dbReference type="NCBI Taxonomy" id="1033008"/>
    <lineage>
        <taxon>Eukaryota</taxon>
        <taxon>Fungi</taxon>
        <taxon>Dikarya</taxon>
        <taxon>Basidiomycota</taxon>
        <taxon>Agaricomycotina</taxon>
        <taxon>Agaricomycetes</taxon>
        <taxon>Agaricomycetidae</taxon>
        <taxon>Agaricales</taxon>
        <taxon>Marasmiineae</taxon>
        <taxon>Mycenaceae</taxon>
        <taxon>Mycena</taxon>
    </lineage>
</organism>
<dbReference type="InterPro" id="IPR036855">
    <property type="entry name" value="Znf_CCCH_sf"/>
</dbReference>
<evidence type="ECO:0000259" key="6">
    <source>
        <dbReference type="PROSITE" id="PS50103"/>
    </source>
</evidence>
<keyword evidence="2 4" id="KW-0863">Zinc-finger</keyword>
<feature type="compositionally biased region" description="Acidic residues" evidence="5">
    <location>
        <begin position="386"/>
        <end position="425"/>
    </location>
</feature>
<dbReference type="GO" id="GO:0008270">
    <property type="term" value="F:zinc ion binding"/>
    <property type="evidence" value="ECO:0007669"/>
    <property type="project" value="UniProtKB-KW"/>
</dbReference>
<dbReference type="SUPFAM" id="SSF90229">
    <property type="entry name" value="CCCH zinc finger"/>
    <property type="match status" value="2"/>
</dbReference>
<feature type="zinc finger region" description="C3H1-type" evidence="4">
    <location>
        <begin position="230"/>
        <end position="256"/>
    </location>
</feature>
<evidence type="ECO:0000256" key="5">
    <source>
        <dbReference type="SAM" id="MobiDB-lite"/>
    </source>
</evidence>
<dbReference type="PANTHER" id="PTHR46156">
    <property type="entry name" value="CCCH ZINGC FINGER"/>
    <property type="match status" value="1"/>
</dbReference>
<dbReference type="Gene3D" id="4.10.1000.10">
    <property type="entry name" value="Zinc finger, CCCH-type"/>
    <property type="match status" value="1"/>
</dbReference>
<feature type="domain" description="C3H1-type" evidence="6">
    <location>
        <begin position="257"/>
        <end position="285"/>
    </location>
</feature>
<dbReference type="GO" id="GO:0005634">
    <property type="term" value="C:nucleus"/>
    <property type="evidence" value="ECO:0007669"/>
    <property type="project" value="TreeGrafter"/>
</dbReference>
<evidence type="ECO:0000256" key="3">
    <source>
        <dbReference type="ARBA" id="ARBA00022833"/>
    </source>
</evidence>
<gene>
    <name evidence="7" type="ORF">DFH08DRAFT_943642</name>
</gene>
<evidence type="ECO:0000256" key="4">
    <source>
        <dbReference type="PROSITE-ProRule" id="PRU00723"/>
    </source>
</evidence>
<keyword evidence="1 4" id="KW-0479">Metal-binding</keyword>
<proteinExistence type="predicted"/>
<evidence type="ECO:0000256" key="1">
    <source>
        <dbReference type="ARBA" id="ARBA00022723"/>
    </source>
</evidence>
<feature type="compositionally biased region" description="Low complexity" evidence="5">
    <location>
        <begin position="30"/>
        <end position="41"/>
    </location>
</feature>